<evidence type="ECO:0000256" key="2">
    <source>
        <dbReference type="SAM" id="SignalP"/>
    </source>
</evidence>
<dbReference type="Proteomes" id="UP001432128">
    <property type="component" value="Chromosome"/>
</dbReference>
<feature type="region of interest" description="Disordered" evidence="1">
    <location>
        <begin position="29"/>
        <end position="97"/>
    </location>
</feature>
<evidence type="ECO:0000259" key="3">
    <source>
        <dbReference type="Pfam" id="PF05305"/>
    </source>
</evidence>
<evidence type="ECO:0000313" key="5">
    <source>
        <dbReference type="Proteomes" id="UP001432128"/>
    </source>
</evidence>
<feature type="domain" description="DUF732" evidence="3">
    <location>
        <begin position="101"/>
        <end position="176"/>
    </location>
</feature>
<evidence type="ECO:0000313" key="4">
    <source>
        <dbReference type="EMBL" id="WUM18359.1"/>
    </source>
</evidence>
<dbReference type="PROSITE" id="PS51257">
    <property type="entry name" value="PROKAR_LIPOPROTEIN"/>
    <property type="match status" value="1"/>
</dbReference>
<feature type="chain" id="PRO_5043917954" evidence="2">
    <location>
        <begin position="23"/>
        <end position="177"/>
    </location>
</feature>
<feature type="signal peptide" evidence="2">
    <location>
        <begin position="1"/>
        <end position="22"/>
    </location>
</feature>
<dbReference type="AlphaFoldDB" id="A0AAU4JX45"/>
<keyword evidence="5" id="KW-1185">Reference proteome</keyword>
<gene>
    <name evidence="4" type="ORF">OG579_11375</name>
</gene>
<dbReference type="InterPro" id="IPR007969">
    <property type="entry name" value="DUF732"/>
</dbReference>
<accession>A0AAU4JX45</accession>
<protein>
    <submittedName>
        <fullName evidence="4">DUF732 domain-containing protein</fullName>
    </submittedName>
</protein>
<reference evidence="4 5" key="1">
    <citation type="submission" date="2022-10" db="EMBL/GenBank/DDBJ databases">
        <title>The complete genomes of actinobacterial strains from the NBC collection.</title>
        <authorList>
            <person name="Joergensen T.S."/>
            <person name="Alvarez Arevalo M."/>
            <person name="Sterndorff E.B."/>
            <person name="Faurdal D."/>
            <person name="Vuksanovic O."/>
            <person name="Mourched A.-S."/>
            <person name="Charusanti P."/>
            <person name="Shaw S."/>
            <person name="Blin K."/>
            <person name="Weber T."/>
        </authorList>
    </citation>
    <scope>NUCLEOTIDE SEQUENCE [LARGE SCALE GENOMIC DNA]</scope>
    <source>
        <strain evidence="4 5">NBC_00319</strain>
    </source>
</reference>
<evidence type="ECO:0000256" key="1">
    <source>
        <dbReference type="SAM" id="MobiDB-lite"/>
    </source>
</evidence>
<keyword evidence="2" id="KW-0732">Signal</keyword>
<dbReference type="Pfam" id="PF05305">
    <property type="entry name" value="DUF732"/>
    <property type="match status" value="1"/>
</dbReference>
<proteinExistence type="predicted"/>
<dbReference type="EMBL" id="CP108021">
    <property type="protein sequence ID" value="WUM18359.1"/>
    <property type="molecule type" value="Genomic_DNA"/>
</dbReference>
<name>A0AAU4JX45_9NOCA</name>
<sequence>MNKQWMRVLVATAGAAVTVGVAGCGSGDSTVSAPDSVSSSVTTSSSVPSSGAASSSAASSTASSSAPESGSAATAPGTQTSAPAGFPGGASPAPQGSKGAAYLAELKRTGVEFPNDPDNAVAFATAEYVCSSKASNTDALQIKTYVTAFVASGTTDAAAASAKADKVIAAATSTYCK</sequence>
<dbReference type="RefSeq" id="WP_328856021.1">
    <property type="nucleotide sequence ID" value="NZ_CP108021.1"/>
</dbReference>
<organism evidence="4 5">
    <name type="scientific">Williamsia herbipolensis</name>
    <dbReference type="NCBI Taxonomy" id="1603258"/>
    <lineage>
        <taxon>Bacteria</taxon>
        <taxon>Bacillati</taxon>
        <taxon>Actinomycetota</taxon>
        <taxon>Actinomycetes</taxon>
        <taxon>Mycobacteriales</taxon>
        <taxon>Nocardiaceae</taxon>
        <taxon>Williamsia</taxon>
    </lineage>
</organism>
<dbReference type="KEGG" id="whr:OG579_11375"/>